<reference evidence="11 12" key="1">
    <citation type="journal article" date="2019" name="Fungal Biol. Biotechnol.">
        <title>Draft genome sequence of fastidious pathogen Ceratobasidium theobromae, which causes vascular-streak dieback in Theobroma cacao.</title>
        <authorList>
            <person name="Ali S.S."/>
            <person name="Asman A."/>
            <person name="Shao J."/>
            <person name="Firmansyah A.P."/>
            <person name="Susilo A.W."/>
            <person name="Rosmana A."/>
            <person name="McMahon P."/>
            <person name="Junaid M."/>
            <person name="Guest D."/>
            <person name="Kheng T.Y."/>
            <person name="Meinhardt L.W."/>
            <person name="Bailey B.A."/>
        </authorList>
    </citation>
    <scope>NUCLEOTIDE SEQUENCE [LARGE SCALE GENOMIC DNA]</scope>
    <source>
        <strain evidence="11 12">CT2</strain>
    </source>
</reference>
<feature type="region of interest" description="Disordered" evidence="10">
    <location>
        <begin position="735"/>
        <end position="758"/>
    </location>
</feature>
<evidence type="ECO:0000256" key="3">
    <source>
        <dbReference type="ARBA" id="ARBA00022679"/>
    </source>
</evidence>
<comment type="cofactor">
    <cofactor evidence="1">
        <name>Mg(2+)</name>
        <dbReference type="ChEBI" id="CHEBI:18420"/>
    </cofactor>
</comment>
<dbReference type="GO" id="GO:0070733">
    <property type="term" value="F:AMPylase activity"/>
    <property type="evidence" value="ECO:0007669"/>
    <property type="project" value="TreeGrafter"/>
</dbReference>
<comment type="caution">
    <text evidence="11">The sequence shown here is derived from an EMBL/GenBank/DDBJ whole genome shotgun (WGS) entry which is preliminary data.</text>
</comment>
<keyword evidence="5" id="KW-0479">Metal-binding</keyword>
<dbReference type="PANTHER" id="PTHR32057">
    <property type="entry name" value="PROTEIN ADENYLYLTRANSFERASE SELO, MITOCHONDRIAL"/>
    <property type="match status" value="1"/>
</dbReference>
<organism evidence="11 12">
    <name type="scientific">Ceratobasidium theobromae</name>
    <dbReference type="NCBI Taxonomy" id="1582974"/>
    <lineage>
        <taxon>Eukaryota</taxon>
        <taxon>Fungi</taxon>
        <taxon>Dikarya</taxon>
        <taxon>Basidiomycota</taxon>
        <taxon>Agaricomycotina</taxon>
        <taxon>Agaricomycetes</taxon>
        <taxon>Cantharellales</taxon>
        <taxon>Ceratobasidiaceae</taxon>
        <taxon>Ceratobasidium</taxon>
    </lineage>
</organism>
<dbReference type="GO" id="GO:0005524">
    <property type="term" value="F:ATP binding"/>
    <property type="evidence" value="ECO:0007669"/>
    <property type="project" value="UniProtKB-KW"/>
</dbReference>
<dbReference type="InterPro" id="IPR003846">
    <property type="entry name" value="SelO"/>
</dbReference>
<evidence type="ECO:0000256" key="4">
    <source>
        <dbReference type="ARBA" id="ARBA00022695"/>
    </source>
</evidence>
<evidence type="ECO:0000256" key="6">
    <source>
        <dbReference type="ARBA" id="ARBA00022741"/>
    </source>
</evidence>
<dbReference type="Pfam" id="PF04005">
    <property type="entry name" value="Hus1"/>
    <property type="match status" value="1"/>
</dbReference>
<dbReference type="InterPro" id="IPR007150">
    <property type="entry name" value="HUS1/Mec3"/>
</dbReference>
<dbReference type="Proteomes" id="UP000383932">
    <property type="component" value="Unassembled WGS sequence"/>
</dbReference>
<evidence type="ECO:0000313" key="12">
    <source>
        <dbReference type="Proteomes" id="UP000383932"/>
    </source>
</evidence>
<dbReference type="GO" id="GO:0000077">
    <property type="term" value="P:DNA damage checkpoint signaling"/>
    <property type="evidence" value="ECO:0007669"/>
    <property type="project" value="InterPro"/>
</dbReference>
<keyword evidence="7" id="KW-0067">ATP-binding</keyword>
<proteinExistence type="inferred from homology"/>
<evidence type="ECO:0000256" key="7">
    <source>
        <dbReference type="ARBA" id="ARBA00022840"/>
    </source>
</evidence>
<accession>A0A5N5QJU1</accession>
<evidence type="ECO:0000256" key="10">
    <source>
        <dbReference type="SAM" id="MobiDB-lite"/>
    </source>
</evidence>
<dbReference type="Pfam" id="PF02696">
    <property type="entry name" value="SelO"/>
    <property type="match status" value="1"/>
</dbReference>
<evidence type="ECO:0000256" key="9">
    <source>
        <dbReference type="ARBA" id="ARBA00031547"/>
    </source>
</evidence>
<keyword evidence="8" id="KW-0460">Magnesium</keyword>
<feature type="compositionally biased region" description="Acidic residues" evidence="10">
    <location>
        <begin position="739"/>
        <end position="752"/>
    </location>
</feature>
<feature type="region of interest" description="Disordered" evidence="10">
    <location>
        <begin position="768"/>
        <end position="787"/>
    </location>
</feature>
<sequence length="1101" mass="122254">MSHKFTIGSLPLPPLSQTLTHNLTPDPVQPSVYAFYQNLTSKPSAQRRSRILHPSSHFSYVAPLPLPFPYCIVSPEGEDIDKNEFIEKWLGNHEPLEQVPLVSEVPENKLRKYTAPGGTRDQKRILLGISTTGLQDCLPHLDVGDAFEHVGPGSLSQSDKREQDDTDNAARQELIDILSGHSVLMYIPPSAESEEKGYAAWSLRYSGHQFGTWAGQLGDGRAISLLATPHPDDPSTTYEIQIKGGGRTPFSRGADGLAVLRSSIREFLGAEAVYALGIPSTRSLTLISLPDLPVARERLEYASIATRLAPSFLRIGNFETFNPPQEMFYLFGGPAGGKDWEGMRILGEWVVKRVLKLKDLGEGEAWCKKMVLEVARLNAEMLAGWQTYGFMHGVMNTDNISLLGLTIDYGPYAFMDVYDYNHICNHSDDGGRYSYKMQPTMIIYALRALLDAVAPLIGAELELGHAVGPGWAKDASDEQISEWSKKGLEIRDEVDEAVQSVFGKRYKELMRKRLGLKKEDDRDLQNIIQPLLNVMQSHGLDFHTTFRALCRFRPEHLDDDDVADSQANEEPGKGKDKTLDAYAHVLQELESVDKSPALTCPLPDGDTLAGAKFTTQPKLEPASDIAIVTNGTTTPNPLANLLARLTPPDLISPASRELACRDILTWLETYAARIIEDREEHGQSYEEREREMRSANPRFVLRQWVLEEVIATVDKDPIRGRSVLMKTLEMATKPFEPWGAEDDDRPESELSEEERAERRFCGVGAQTRQLPRDLPPGTNNARIGATSPLNPATSMRFRACIDEVSTLSSTCYASSSAAVDSHNTEIVQTMEKLSKRCIFKMNEASVQIICLGETDVGVQIWSCGEKKDPSATFQDSMFSEYRIQSNANNMISLEVSTEPLSQALRSASAAQDVIVKLAKKNDQPVFSFEAQTEAGKKMVVTHDVRITVMKTTEIEQVKEPLCPPPDLHLILPPLKELRTIVEHMQRLSDVVAMSATPQGELVLAIQTDDVRVSTTWENCQRPIVEGEAPNPEHEENPNKKYGALVAVKSLIKFLTCHMFSNSTVASICANFCIIMYVYIGSVTDTGGVITFYIPARLDDAE</sequence>
<dbReference type="AlphaFoldDB" id="A0A5N5QJU1"/>
<dbReference type="OrthoDB" id="10254721at2759"/>
<keyword evidence="3" id="KW-0808">Transferase</keyword>
<dbReference type="Gene3D" id="3.70.10.10">
    <property type="match status" value="1"/>
</dbReference>
<evidence type="ECO:0000256" key="8">
    <source>
        <dbReference type="ARBA" id="ARBA00022842"/>
    </source>
</evidence>
<dbReference type="PANTHER" id="PTHR32057:SF14">
    <property type="entry name" value="PROTEIN ADENYLYLTRANSFERASE SELO, MITOCHONDRIAL"/>
    <property type="match status" value="1"/>
</dbReference>
<protein>
    <recommendedName>
        <fullName evidence="9">Selenoprotein O</fullName>
    </recommendedName>
</protein>
<evidence type="ECO:0000313" key="11">
    <source>
        <dbReference type="EMBL" id="KAB5591726.1"/>
    </source>
</evidence>
<evidence type="ECO:0000256" key="1">
    <source>
        <dbReference type="ARBA" id="ARBA00001946"/>
    </source>
</evidence>
<dbReference type="GO" id="GO:0030896">
    <property type="term" value="C:checkpoint clamp complex"/>
    <property type="evidence" value="ECO:0007669"/>
    <property type="project" value="InterPro"/>
</dbReference>
<dbReference type="GO" id="GO:0046872">
    <property type="term" value="F:metal ion binding"/>
    <property type="evidence" value="ECO:0007669"/>
    <property type="project" value="UniProtKB-KW"/>
</dbReference>
<keyword evidence="6" id="KW-0547">Nucleotide-binding</keyword>
<dbReference type="InterPro" id="IPR046938">
    <property type="entry name" value="DNA_clamp_sf"/>
</dbReference>
<gene>
    <name evidence="11" type="ORF">CTheo_4840</name>
</gene>
<evidence type="ECO:0000256" key="5">
    <source>
        <dbReference type="ARBA" id="ARBA00022723"/>
    </source>
</evidence>
<name>A0A5N5QJU1_9AGAM</name>
<evidence type="ECO:0000256" key="2">
    <source>
        <dbReference type="ARBA" id="ARBA00009747"/>
    </source>
</evidence>
<dbReference type="SUPFAM" id="SSF55979">
    <property type="entry name" value="DNA clamp"/>
    <property type="match status" value="1"/>
</dbReference>
<dbReference type="GO" id="GO:0005739">
    <property type="term" value="C:mitochondrion"/>
    <property type="evidence" value="ECO:0007669"/>
    <property type="project" value="TreeGrafter"/>
</dbReference>
<keyword evidence="4" id="KW-0548">Nucleotidyltransferase</keyword>
<keyword evidence="12" id="KW-1185">Reference proteome</keyword>
<dbReference type="EMBL" id="SSOP01000092">
    <property type="protein sequence ID" value="KAB5591726.1"/>
    <property type="molecule type" value="Genomic_DNA"/>
</dbReference>
<feature type="compositionally biased region" description="Polar residues" evidence="10">
    <location>
        <begin position="777"/>
        <end position="787"/>
    </location>
</feature>
<comment type="similarity">
    <text evidence="2">Belongs to the SELO family.</text>
</comment>